<dbReference type="AlphaFoldDB" id="A0A2P7BB12"/>
<sequence>MPPIHPLKSGLRVLAATSALVVFAGSAYAVDGNAVAARLKAVYAEQGGTIEYGSVETNGSTVILKDTKVSTTGIKESFNAGDVTLNDVSDVSGGGFKIGSLTMPDIDFSPEREPDNKISVDGISLEGITLPAEGATEPLAKILQYEKAEVKHLNVNAKGKDVFTADNVTATISPLTQTSPVAFTTNVESFKADLSDIEDPKTKDALKALGYETISGKIDINGTWNVSDGRLNFEKMDFVADNAGTLGLKFDISGYTLDFIKGLQEATKNMEGKPDDAQSMAMLGLMQQLSFTGASIRFDDASVTYKALDYVAKQQGAKRGDLINQAKAILPMAAAQLGNAEFAQSLGAAVNTYLDNPKTIEIKAAPAKPVPFAIIAAGGMADPKSLIKTLGVTVTASQ</sequence>
<accession>A0A2P7BB12</accession>
<evidence type="ECO:0000256" key="1">
    <source>
        <dbReference type="SAM" id="SignalP"/>
    </source>
</evidence>
<protein>
    <recommendedName>
        <fullName evidence="4">DUF945 domain-containing protein</fullName>
    </recommendedName>
</protein>
<evidence type="ECO:0008006" key="4">
    <source>
        <dbReference type="Google" id="ProtNLM"/>
    </source>
</evidence>
<dbReference type="Proteomes" id="UP000241764">
    <property type="component" value="Unassembled WGS sequence"/>
</dbReference>
<name>A0A2P7BB12_9HYPH</name>
<comment type="caution">
    <text evidence="2">The sequence shown here is derived from an EMBL/GenBank/DDBJ whole genome shotgun (WGS) entry which is preliminary data.</text>
</comment>
<keyword evidence="1" id="KW-0732">Signal</keyword>
<dbReference type="EMBL" id="PGGM01000006">
    <property type="protein sequence ID" value="PSH63609.1"/>
    <property type="molecule type" value="Genomic_DNA"/>
</dbReference>
<dbReference type="OrthoDB" id="7824623at2"/>
<evidence type="ECO:0000313" key="2">
    <source>
        <dbReference type="EMBL" id="PSH63609.1"/>
    </source>
</evidence>
<proteinExistence type="predicted"/>
<gene>
    <name evidence="2" type="ORF">CU103_15250</name>
</gene>
<dbReference type="RefSeq" id="WP_106664888.1">
    <property type="nucleotide sequence ID" value="NZ_PGGM01000006.1"/>
</dbReference>
<evidence type="ECO:0000313" key="3">
    <source>
        <dbReference type="Proteomes" id="UP000241764"/>
    </source>
</evidence>
<organism evidence="2 3">
    <name type="scientific">Phyllobacterium sophorae</name>
    <dbReference type="NCBI Taxonomy" id="1520277"/>
    <lineage>
        <taxon>Bacteria</taxon>
        <taxon>Pseudomonadati</taxon>
        <taxon>Pseudomonadota</taxon>
        <taxon>Alphaproteobacteria</taxon>
        <taxon>Hyphomicrobiales</taxon>
        <taxon>Phyllobacteriaceae</taxon>
        <taxon>Phyllobacterium</taxon>
    </lineage>
</organism>
<keyword evidence="3" id="KW-1185">Reference proteome</keyword>
<feature type="signal peptide" evidence="1">
    <location>
        <begin position="1"/>
        <end position="29"/>
    </location>
</feature>
<reference evidence="3" key="1">
    <citation type="submission" date="2017-11" db="EMBL/GenBank/DDBJ databases">
        <authorList>
            <person name="Kuznetsova I."/>
            <person name="Sazanova A."/>
            <person name="Chirak E."/>
            <person name="Safronova V."/>
            <person name="Willems A."/>
        </authorList>
    </citation>
    <scope>NUCLEOTIDE SEQUENCE [LARGE SCALE GENOMIC DNA]</scope>
    <source>
        <strain evidence="3">CCBAU 03422</strain>
    </source>
</reference>
<feature type="chain" id="PRO_5015176827" description="DUF945 domain-containing protein" evidence="1">
    <location>
        <begin position="30"/>
        <end position="398"/>
    </location>
</feature>